<dbReference type="AlphaFoldDB" id="A0A6I9WAW9"/>
<evidence type="ECO:0000256" key="1">
    <source>
        <dbReference type="SAM" id="MobiDB-lite"/>
    </source>
</evidence>
<reference evidence="3" key="1">
    <citation type="submission" date="2025-08" db="UniProtKB">
        <authorList>
            <consortium name="RefSeq"/>
        </authorList>
    </citation>
    <scope>IDENTIFICATION</scope>
</reference>
<sequence>MSKNSYNEMIQQINEAQMQLKIRLEQVSKLRTDCAKLQLELLKLYKPECLEILEMLKIFESVDSFGSNDDNVMKMIEKRDNDQGNEVLRTDEDVSRKSTT</sequence>
<organism evidence="2 3">
    <name type="scientific">Pogonomyrmex barbatus</name>
    <name type="common">red harvester ant</name>
    <dbReference type="NCBI Taxonomy" id="144034"/>
    <lineage>
        <taxon>Eukaryota</taxon>
        <taxon>Metazoa</taxon>
        <taxon>Ecdysozoa</taxon>
        <taxon>Arthropoda</taxon>
        <taxon>Hexapoda</taxon>
        <taxon>Insecta</taxon>
        <taxon>Pterygota</taxon>
        <taxon>Neoptera</taxon>
        <taxon>Endopterygota</taxon>
        <taxon>Hymenoptera</taxon>
        <taxon>Apocrita</taxon>
        <taxon>Aculeata</taxon>
        <taxon>Formicoidea</taxon>
        <taxon>Formicidae</taxon>
        <taxon>Myrmicinae</taxon>
        <taxon>Pogonomyrmex</taxon>
    </lineage>
</organism>
<name>A0A6I9WAW9_9HYME</name>
<evidence type="ECO:0000313" key="3">
    <source>
        <dbReference type="RefSeq" id="XP_011636006.1"/>
    </source>
</evidence>
<evidence type="ECO:0000313" key="2">
    <source>
        <dbReference type="Proteomes" id="UP000504615"/>
    </source>
</evidence>
<proteinExistence type="predicted"/>
<keyword evidence="2" id="KW-1185">Reference proteome</keyword>
<dbReference type="KEGG" id="pbar:105426463"/>
<accession>A0A6I9WAW9</accession>
<dbReference type="OrthoDB" id="7695893at2759"/>
<dbReference type="GeneID" id="105426463"/>
<dbReference type="RefSeq" id="XP_011636006.1">
    <property type="nucleotide sequence ID" value="XM_011637704.1"/>
</dbReference>
<dbReference type="Proteomes" id="UP000504615">
    <property type="component" value="Unplaced"/>
</dbReference>
<gene>
    <name evidence="3" type="primary">LOC105426463</name>
</gene>
<protein>
    <submittedName>
        <fullName evidence="3">Uncharacterized protein LOC105426463</fullName>
    </submittedName>
</protein>
<feature type="region of interest" description="Disordered" evidence="1">
    <location>
        <begin position="77"/>
        <end position="100"/>
    </location>
</feature>